<dbReference type="SUPFAM" id="SSF54292">
    <property type="entry name" value="2Fe-2S ferredoxin-like"/>
    <property type="match status" value="1"/>
</dbReference>
<dbReference type="InterPro" id="IPR001041">
    <property type="entry name" value="2Fe-2S_ferredoxin-type"/>
</dbReference>
<dbReference type="InterPro" id="IPR006058">
    <property type="entry name" value="2Fe2S_fd_BS"/>
</dbReference>
<keyword evidence="7" id="KW-0408">Iron</keyword>
<dbReference type="InterPro" id="IPR017927">
    <property type="entry name" value="FAD-bd_FR_type"/>
</dbReference>
<dbReference type="GO" id="GO:0046872">
    <property type="term" value="F:metal ion binding"/>
    <property type="evidence" value="ECO:0007669"/>
    <property type="project" value="UniProtKB-KW"/>
</dbReference>
<dbReference type="InterPro" id="IPR001709">
    <property type="entry name" value="Flavoprot_Pyr_Nucl_cyt_Rdtase"/>
</dbReference>
<dbReference type="Pfam" id="PF00175">
    <property type="entry name" value="NAD_binding_1"/>
    <property type="match status" value="1"/>
</dbReference>
<dbReference type="Pfam" id="PF00970">
    <property type="entry name" value="FAD_binding_6"/>
    <property type="match status" value="1"/>
</dbReference>
<dbReference type="GO" id="GO:0050660">
    <property type="term" value="F:flavin adenine dinucleotide binding"/>
    <property type="evidence" value="ECO:0007669"/>
    <property type="project" value="TreeGrafter"/>
</dbReference>
<dbReference type="eggNOG" id="COG1018">
    <property type="taxonomic scope" value="Bacteria"/>
</dbReference>
<dbReference type="InterPro" id="IPR012675">
    <property type="entry name" value="Beta-grasp_dom_sf"/>
</dbReference>
<accession>A0A076ETA7</accession>
<dbReference type="GO" id="GO:0016491">
    <property type="term" value="F:oxidoreductase activity"/>
    <property type="evidence" value="ECO:0007669"/>
    <property type="project" value="UniProtKB-KW"/>
</dbReference>
<dbReference type="GO" id="GO:0010124">
    <property type="term" value="P:phenylacetate catabolic process"/>
    <property type="evidence" value="ECO:0007669"/>
    <property type="project" value="InterPro"/>
</dbReference>
<evidence type="ECO:0000256" key="3">
    <source>
        <dbReference type="ARBA" id="ARBA00022714"/>
    </source>
</evidence>
<gene>
    <name evidence="11" type="ORF">EP51_28520</name>
</gene>
<dbReference type="PANTHER" id="PTHR47354">
    <property type="entry name" value="NADH OXIDOREDUCTASE HCR"/>
    <property type="match status" value="1"/>
</dbReference>
<dbReference type="EMBL" id="CP008947">
    <property type="protein sequence ID" value="AII08343.1"/>
    <property type="molecule type" value="Genomic_DNA"/>
</dbReference>
<evidence type="ECO:0000256" key="8">
    <source>
        <dbReference type="ARBA" id="ARBA00023014"/>
    </source>
</evidence>
<evidence type="ECO:0000259" key="9">
    <source>
        <dbReference type="PROSITE" id="PS51085"/>
    </source>
</evidence>
<dbReference type="InterPro" id="IPR036010">
    <property type="entry name" value="2Fe-2S_ferredoxin-like_sf"/>
</dbReference>
<keyword evidence="5" id="KW-0274">FAD</keyword>
<evidence type="ECO:0000256" key="6">
    <source>
        <dbReference type="ARBA" id="ARBA00023002"/>
    </source>
</evidence>
<dbReference type="CDD" id="cd00207">
    <property type="entry name" value="fer2"/>
    <property type="match status" value="1"/>
</dbReference>
<dbReference type="PRINTS" id="PR00410">
    <property type="entry name" value="PHEHYDRXLASE"/>
</dbReference>
<dbReference type="SUPFAM" id="SSF52343">
    <property type="entry name" value="Ferredoxin reductase-like, C-terminal NADP-linked domain"/>
    <property type="match status" value="1"/>
</dbReference>
<sequence>MTTAISPKPGAALRNRAFHTLTVADVESLCDDAVAVTFDVPAELADEFAFGPGQSLTLRRTIDGVEHRRSYSICAPAGSAPRVGVREVSDGLFSTWLVRDVRPGDRIEVQGPSGTFVADPAAGGRHVLIAAGSGITPMLSIAASMLANPEAEVVLLYGNRRTRSVMFAEEIADLKDTYGSRFDVVHVLSREPREVELFTGRLDADRLRALFTSIVPLADIDHFWLCGPFGMVTDAETVLGELQIDKSRVHHELFFVDDVPPPMETHREPGVTGPSSEVTLVLDGRSTTATLPRDESILDAAEKYRSDLPFACKGGVCGTCRAKITCGDVDMRRNYALEDYEVDSGFVLTCQTFPVSDDVTVDFDA</sequence>
<dbReference type="Gene3D" id="3.10.20.30">
    <property type="match status" value="1"/>
</dbReference>
<feature type="domain" description="2Fe-2S ferredoxin-type" evidence="9">
    <location>
        <begin position="276"/>
        <end position="365"/>
    </location>
</feature>
<dbReference type="NCBIfam" id="TIGR02160">
    <property type="entry name" value="PA_CoA_Oxy5"/>
    <property type="match status" value="1"/>
</dbReference>
<evidence type="ECO:0000313" key="11">
    <source>
        <dbReference type="EMBL" id="AII08343.1"/>
    </source>
</evidence>
<dbReference type="PRINTS" id="PR00371">
    <property type="entry name" value="FPNCR"/>
</dbReference>
<dbReference type="Gene3D" id="2.40.30.10">
    <property type="entry name" value="Translation factors"/>
    <property type="match status" value="1"/>
</dbReference>
<comment type="cofactor">
    <cofactor evidence="1">
        <name>FAD</name>
        <dbReference type="ChEBI" id="CHEBI:57692"/>
    </cofactor>
</comment>
<dbReference type="InterPro" id="IPR039261">
    <property type="entry name" value="FNR_nucleotide-bd"/>
</dbReference>
<reference evidence="11 12" key="1">
    <citation type="submission" date="2014-07" db="EMBL/GenBank/DDBJ databases">
        <title>Genome Sequence of Rhodococcus opacus Strain R7, a Biodegrader of Mono- and Polycyclic Aromatic Hydrocarbons.</title>
        <authorList>
            <person name="Di Gennaro P."/>
            <person name="Zampolli J."/>
            <person name="Presti I."/>
            <person name="Cappelletti M."/>
            <person name="D'Ursi P."/>
            <person name="Orro A."/>
            <person name="Mezzelani A."/>
            <person name="Milanesi L."/>
        </authorList>
    </citation>
    <scope>NUCLEOTIDE SEQUENCE [LARGE SCALE GENOMIC DNA]</scope>
    <source>
        <strain evidence="11 12">R7</strain>
    </source>
</reference>
<dbReference type="PROSITE" id="PS00197">
    <property type="entry name" value="2FE2S_FER_1"/>
    <property type="match status" value="1"/>
</dbReference>
<keyword evidence="3" id="KW-0001">2Fe-2S</keyword>
<evidence type="ECO:0000259" key="10">
    <source>
        <dbReference type="PROSITE" id="PS51384"/>
    </source>
</evidence>
<dbReference type="GO" id="GO:0051537">
    <property type="term" value="F:2 iron, 2 sulfur cluster binding"/>
    <property type="evidence" value="ECO:0007669"/>
    <property type="project" value="UniProtKB-KW"/>
</dbReference>
<feature type="domain" description="FAD-binding FR-type" evidence="10">
    <location>
        <begin position="16"/>
        <end position="119"/>
    </location>
</feature>
<keyword evidence="4" id="KW-0479">Metal-binding</keyword>
<dbReference type="InterPro" id="IPR008333">
    <property type="entry name" value="Cbr1-like_FAD-bd_dom"/>
</dbReference>
<dbReference type="AlphaFoldDB" id="A0A076ETA7"/>
<evidence type="ECO:0000313" key="12">
    <source>
        <dbReference type="Proteomes" id="UP000028488"/>
    </source>
</evidence>
<dbReference type="SUPFAM" id="SSF63380">
    <property type="entry name" value="Riboflavin synthase domain-like"/>
    <property type="match status" value="1"/>
</dbReference>
<dbReference type="PROSITE" id="PS51085">
    <property type="entry name" value="2FE2S_FER_2"/>
    <property type="match status" value="1"/>
</dbReference>
<keyword evidence="8" id="KW-0411">Iron-sulfur</keyword>
<dbReference type="Gene3D" id="3.40.50.80">
    <property type="entry name" value="Nucleotide-binding domain of ferredoxin-NADP reductase (FNR) module"/>
    <property type="match status" value="1"/>
</dbReference>
<protein>
    <submittedName>
        <fullName evidence="11">Phenylacetic acid degradation protein</fullName>
    </submittedName>
</protein>
<dbReference type="RefSeq" id="WP_037231087.1">
    <property type="nucleotide sequence ID" value="NZ_CP008947.1"/>
</dbReference>
<evidence type="ECO:0000256" key="5">
    <source>
        <dbReference type="ARBA" id="ARBA00022827"/>
    </source>
</evidence>
<dbReference type="InterPro" id="IPR011884">
    <property type="entry name" value="PaaE"/>
</dbReference>
<evidence type="ECO:0000256" key="4">
    <source>
        <dbReference type="ARBA" id="ARBA00022723"/>
    </source>
</evidence>
<evidence type="ECO:0000256" key="2">
    <source>
        <dbReference type="ARBA" id="ARBA00022630"/>
    </source>
</evidence>
<dbReference type="Pfam" id="PF00111">
    <property type="entry name" value="Fer2"/>
    <property type="match status" value="1"/>
</dbReference>
<dbReference type="PROSITE" id="PS51384">
    <property type="entry name" value="FAD_FR"/>
    <property type="match status" value="1"/>
</dbReference>
<dbReference type="InterPro" id="IPR001433">
    <property type="entry name" value="OxRdtase_FAD/NAD-bd"/>
</dbReference>
<organism evidence="11 12">
    <name type="scientific">Rhodococcus opacus</name>
    <name type="common">Nocardia opaca</name>
    <dbReference type="NCBI Taxonomy" id="37919"/>
    <lineage>
        <taxon>Bacteria</taxon>
        <taxon>Bacillati</taxon>
        <taxon>Actinomycetota</taxon>
        <taxon>Actinomycetes</taxon>
        <taxon>Mycobacteriales</taxon>
        <taxon>Nocardiaceae</taxon>
        <taxon>Rhodococcus</taxon>
    </lineage>
</organism>
<dbReference type="PANTHER" id="PTHR47354:SF8">
    <property type="entry name" value="1,2-PHENYLACETYL-COA EPOXIDASE, SUBUNIT E"/>
    <property type="match status" value="1"/>
</dbReference>
<dbReference type="Proteomes" id="UP000028488">
    <property type="component" value="Chromosome"/>
</dbReference>
<dbReference type="InterPro" id="IPR017938">
    <property type="entry name" value="Riboflavin_synthase-like_b-brl"/>
</dbReference>
<keyword evidence="2" id="KW-0285">Flavoprotein</keyword>
<evidence type="ECO:0000256" key="7">
    <source>
        <dbReference type="ARBA" id="ARBA00023004"/>
    </source>
</evidence>
<name>A0A076ETA7_RHOOP</name>
<dbReference type="CDD" id="cd06214">
    <property type="entry name" value="PA_degradation_oxidoreductase_like"/>
    <property type="match status" value="1"/>
</dbReference>
<dbReference type="InterPro" id="IPR050415">
    <property type="entry name" value="MRET"/>
</dbReference>
<keyword evidence="6" id="KW-0560">Oxidoreductase</keyword>
<proteinExistence type="predicted"/>
<evidence type="ECO:0000256" key="1">
    <source>
        <dbReference type="ARBA" id="ARBA00001974"/>
    </source>
</evidence>